<dbReference type="KEGG" id="tet:TTHERM_00083540"/>
<evidence type="ECO:0000313" key="16">
    <source>
        <dbReference type="EMBL" id="EAR92355.1"/>
    </source>
</evidence>
<evidence type="ECO:0000256" key="4">
    <source>
        <dbReference type="ARBA" id="ARBA00022691"/>
    </source>
</evidence>
<evidence type="ECO:0000256" key="13">
    <source>
        <dbReference type="SAM" id="Coils"/>
    </source>
</evidence>
<dbReference type="OMA" id="TICEYIV"/>
<keyword evidence="7 12" id="KW-0863">Zinc-finger</keyword>
<dbReference type="EC" id="2.1.1.225" evidence="12"/>
<dbReference type="PANTHER" id="PTHR12998">
    <property type="entry name" value="TRNA:M(4)X MODIFICATION ENZYME TRM13 HOMOLOG"/>
    <property type="match status" value="1"/>
</dbReference>
<keyword evidence="17" id="KW-1185">Reference proteome</keyword>
<keyword evidence="13" id="KW-0175">Coiled coil</keyword>
<evidence type="ECO:0000313" key="17">
    <source>
        <dbReference type="Proteomes" id="UP000009168"/>
    </source>
</evidence>
<evidence type="ECO:0000256" key="1">
    <source>
        <dbReference type="ARBA" id="ARBA00005265"/>
    </source>
</evidence>
<evidence type="ECO:0000256" key="5">
    <source>
        <dbReference type="ARBA" id="ARBA00022694"/>
    </source>
</evidence>
<dbReference type="GO" id="GO:0106050">
    <property type="term" value="F:tRNA 2'-O-methyltransferase activity"/>
    <property type="evidence" value="ECO:0007669"/>
    <property type="project" value="UniProtKB-UniRule"/>
</dbReference>
<feature type="coiled-coil region" evidence="13">
    <location>
        <begin position="310"/>
        <end position="341"/>
    </location>
</feature>
<evidence type="ECO:0000256" key="3">
    <source>
        <dbReference type="ARBA" id="ARBA00022679"/>
    </source>
</evidence>
<dbReference type="Pfam" id="PF11722">
    <property type="entry name" value="zf-TRM13_CCCH"/>
    <property type="match status" value="1"/>
</dbReference>
<evidence type="ECO:0000256" key="9">
    <source>
        <dbReference type="ARBA" id="ARBA00048165"/>
    </source>
</evidence>
<evidence type="ECO:0000256" key="8">
    <source>
        <dbReference type="ARBA" id="ARBA00022833"/>
    </source>
</evidence>
<accession>Q236Z5</accession>
<dbReference type="eggNOG" id="KOG2811">
    <property type="taxonomic scope" value="Eukaryota"/>
</dbReference>
<name>Q236Z5_TETTS</name>
<evidence type="ECO:0000256" key="6">
    <source>
        <dbReference type="ARBA" id="ARBA00022723"/>
    </source>
</evidence>
<dbReference type="PANTHER" id="PTHR12998:SF0">
    <property type="entry name" value="TRNA:M(4)X MODIFICATION ENZYME TRM13 HOMOLOG"/>
    <property type="match status" value="1"/>
</dbReference>
<dbReference type="InParanoid" id="Q236Z5"/>
<dbReference type="InterPro" id="IPR022776">
    <property type="entry name" value="TRM13/UPF0224_CHHC_Znf_dom"/>
</dbReference>
<evidence type="ECO:0000256" key="11">
    <source>
        <dbReference type="ARBA" id="ARBA00049393"/>
    </source>
</evidence>
<comment type="similarity">
    <text evidence="1 12">Belongs to the methyltransferase TRM13 family.</text>
</comment>
<evidence type="ECO:0000256" key="14">
    <source>
        <dbReference type="SAM" id="MobiDB-lite"/>
    </source>
</evidence>
<evidence type="ECO:0000259" key="15">
    <source>
        <dbReference type="PROSITE" id="PS51800"/>
    </source>
</evidence>
<reference evidence="17" key="1">
    <citation type="journal article" date="2006" name="PLoS Biol.">
        <title>Macronuclear genome sequence of the ciliate Tetrahymena thermophila, a model eukaryote.</title>
        <authorList>
            <person name="Eisen J.A."/>
            <person name="Coyne R.S."/>
            <person name="Wu M."/>
            <person name="Wu D."/>
            <person name="Thiagarajan M."/>
            <person name="Wortman J.R."/>
            <person name="Badger J.H."/>
            <person name="Ren Q."/>
            <person name="Amedeo P."/>
            <person name="Jones K.M."/>
            <person name="Tallon L.J."/>
            <person name="Delcher A.L."/>
            <person name="Salzberg S.L."/>
            <person name="Silva J.C."/>
            <person name="Haas B.J."/>
            <person name="Majoros W.H."/>
            <person name="Farzad M."/>
            <person name="Carlton J.M."/>
            <person name="Smith R.K. Jr."/>
            <person name="Garg J."/>
            <person name="Pearlman R.E."/>
            <person name="Karrer K.M."/>
            <person name="Sun L."/>
            <person name="Manning G."/>
            <person name="Elde N.C."/>
            <person name="Turkewitz A.P."/>
            <person name="Asai D.J."/>
            <person name="Wilkes D.E."/>
            <person name="Wang Y."/>
            <person name="Cai H."/>
            <person name="Collins K."/>
            <person name="Stewart B.A."/>
            <person name="Lee S.R."/>
            <person name="Wilamowska K."/>
            <person name="Weinberg Z."/>
            <person name="Ruzzo W.L."/>
            <person name="Wloga D."/>
            <person name="Gaertig J."/>
            <person name="Frankel J."/>
            <person name="Tsao C.-C."/>
            <person name="Gorovsky M.A."/>
            <person name="Keeling P.J."/>
            <person name="Waller R.F."/>
            <person name="Patron N.J."/>
            <person name="Cherry J.M."/>
            <person name="Stover N.A."/>
            <person name="Krieger C.J."/>
            <person name="del Toro C."/>
            <person name="Ryder H.F."/>
            <person name="Williamson S.C."/>
            <person name="Barbeau R.A."/>
            <person name="Hamilton E.P."/>
            <person name="Orias E."/>
        </authorList>
    </citation>
    <scope>NUCLEOTIDE SEQUENCE [LARGE SCALE GENOMIC DNA]</scope>
    <source>
        <strain evidence="17">SB210</strain>
    </source>
</reference>
<organism evidence="16 17">
    <name type="scientific">Tetrahymena thermophila (strain SB210)</name>
    <dbReference type="NCBI Taxonomy" id="312017"/>
    <lineage>
        <taxon>Eukaryota</taxon>
        <taxon>Sar</taxon>
        <taxon>Alveolata</taxon>
        <taxon>Ciliophora</taxon>
        <taxon>Intramacronucleata</taxon>
        <taxon>Oligohymenophorea</taxon>
        <taxon>Hymenostomatida</taxon>
        <taxon>Tetrahymenina</taxon>
        <taxon>Tetrahymenidae</taxon>
        <taxon>Tetrahymena</taxon>
    </lineage>
</organism>
<feature type="region of interest" description="Disordered" evidence="14">
    <location>
        <begin position="510"/>
        <end position="533"/>
    </location>
</feature>
<dbReference type="GO" id="GO:0008270">
    <property type="term" value="F:zinc ion binding"/>
    <property type="evidence" value="ECO:0007669"/>
    <property type="project" value="UniProtKB-KW"/>
</dbReference>
<dbReference type="OrthoDB" id="298847at2759"/>
<gene>
    <name evidence="16" type="ORF">TTHERM_00083540</name>
</gene>
<dbReference type="Pfam" id="PF05206">
    <property type="entry name" value="TRM13"/>
    <property type="match status" value="1"/>
</dbReference>
<sequence length="587" mass="68949">MNQESTEKSQEIDQKIVEKKRICKLFLKRKNRFCKFECLEGFDYCHHHAHENARFLEEDTNSKFQESNNEQNVEQLKSNITAKTGRIPCPLDPNHNVDINKLEKHLKKCQSFKQKNNVENNIWFSKGINNKSNLSEQQQLELLGEEQQQKLHDLDNKKFLQQLYNEQAPQLKQLVEKIQQNFQKAVKLYKQYAEVDEMTEDEIYTYLLDINDDADKEKIIKKLKTENQAFSDTQKDHRQVCKLVEVMKQQGIWNNQYIYIEFGAGKGLLSHGIAKSLQLGENSELTCEVLMESMKENSVNCKVNLQKKKKLSTDETVEEIKEENKDLMDQEQNQKDDIQEDQPSYKPYHACHVLLELESRRNKMDRLHRDNPFYLRYRTNILDFNVNALHQILLEQKYPYINQDLRVVGVSKHMCGGATDLSINTLLNCQNPQKFEGMMIATCCHHRCSPDTYTNNEFLMNELGYTSEDLQILFYCSSWYVSGQIKEEIMKKIEQSEQKQVSEQLNQIQNENSQDNKQEESKKVIEQSQPNNKEWLSSEKKSLIGKMVKRTVDIGRILNLVKKGKKGRIVKYCDFILSPENFVIIAK</sequence>
<dbReference type="HOGENOM" id="CLU_027610_1_0_1"/>
<keyword evidence="3 12" id="KW-0808">Transferase</keyword>
<evidence type="ECO:0000256" key="7">
    <source>
        <dbReference type="ARBA" id="ARBA00022771"/>
    </source>
</evidence>
<keyword evidence="4 12" id="KW-0949">S-adenosyl-L-methionine</keyword>
<keyword evidence="8 12" id="KW-0862">Zinc</keyword>
<comment type="catalytic activity">
    <reaction evidence="10 12">
        <text>cytidine(4) in tRNA(Gly)(GCC) + S-adenosyl-L-methionine = 2'-O-methylcytidine(4) in tRNA(Gly)(GCC) + S-adenosyl-L-homocysteine + H(+)</text>
        <dbReference type="Rhea" id="RHEA:43192"/>
        <dbReference type="Rhea" id="RHEA-COMP:10399"/>
        <dbReference type="Rhea" id="RHEA-COMP:10400"/>
        <dbReference type="ChEBI" id="CHEBI:15378"/>
        <dbReference type="ChEBI" id="CHEBI:57856"/>
        <dbReference type="ChEBI" id="CHEBI:59789"/>
        <dbReference type="ChEBI" id="CHEBI:74495"/>
        <dbReference type="ChEBI" id="CHEBI:82748"/>
        <dbReference type="EC" id="2.1.1.225"/>
    </reaction>
</comment>
<dbReference type="Proteomes" id="UP000009168">
    <property type="component" value="Unassembled WGS sequence"/>
</dbReference>
<protein>
    <recommendedName>
        <fullName evidence="12">tRNA:m(4)X modification enzyme TRM13</fullName>
        <ecNumber evidence="12">2.1.1.225</ecNumber>
    </recommendedName>
</protein>
<evidence type="ECO:0000256" key="10">
    <source>
        <dbReference type="ARBA" id="ARBA00048635"/>
    </source>
</evidence>
<dbReference type="PROSITE" id="PS51800">
    <property type="entry name" value="ZF_CHHC_U11_48K"/>
    <property type="match status" value="1"/>
</dbReference>
<keyword evidence="5 12" id="KW-0819">tRNA processing</keyword>
<dbReference type="InterPro" id="IPR007871">
    <property type="entry name" value="Methyltransferase_TRM13"/>
</dbReference>
<dbReference type="InterPro" id="IPR039044">
    <property type="entry name" value="Trm13"/>
</dbReference>
<dbReference type="InterPro" id="IPR021721">
    <property type="entry name" value="Znf_CCCH-type_TRM13"/>
</dbReference>
<keyword evidence="2 12" id="KW-0489">Methyltransferase</keyword>
<feature type="compositionally biased region" description="Basic and acidic residues" evidence="14">
    <location>
        <begin position="514"/>
        <end position="525"/>
    </location>
</feature>
<evidence type="ECO:0000256" key="12">
    <source>
        <dbReference type="RuleBase" id="RU367103"/>
    </source>
</evidence>
<proteinExistence type="inferred from homology"/>
<dbReference type="RefSeq" id="XP_001012600.1">
    <property type="nucleotide sequence ID" value="XM_001012600.3"/>
</dbReference>
<comment type="function">
    <text evidence="12">tRNA methylase which 2'-O-methylates cytidine(4) in tRNA(Pro) and tRNA(Gly)(GCC), and adenosine(4) in tRNA(His).</text>
</comment>
<dbReference type="EMBL" id="GG662749">
    <property type="protein sequence ID" value="EAR92355.1"/>
    <property type="molecule type" value="Genomic_DNA"/>
</dbReference>
<feature type="domain" description="CHHC U11-48K-type" evidence="15">
    <location>
        <begin position="86"/>
        <end position="113"/>
    </location>
</feature>
<dbReference type="GeneID" id="7839332"/>
<dbReference type="AlphaFoldDB" id="Q236Z5"/>
<evidence type="ECO:0000256" key="2">
    <source>
        <dbReference type="ARBA" id="ARBA00022603"/>
    </source>
</evidence>
<comment type="catalytic activity">
    <reaction evidence="11 12">
        <text>adenosine(4) in tRNA(His) + S-adenosyl-L-methionine = 2'-O-methyladenosine(4) in tRNA(His) + S-adenosyl-L-homocysteine + H(+)</text>
        <dbReference type="Rhea" id="RHEA:43196"/>
        <dbReference type="Rhea" id="RHEA-COMP:10401"/>
        <dbReference type="Rhea" id="RHEA-COMP:10402"/>
        <dbReference type="ChEBI" id="CHEBI:15378"/>
        <dbReference type="ChEBI" id="CHEBI:57856"/>
        <dbReference type="ChEBI" id="CHEBI:59789"/>
        <dbReference type="ChEBI" id="CHEBI:74411"/>
        <dbReference type="ChEBI" id="CHEBI:74477"/>
        <dbReference type="EC" id="2.1.1.225"/>
    </reaction>
</comment>
<comment type="catalytic activity">
    <reaction evidence="9 12">
        <text>cytidine(4) in tRNA(Pro) + S-adenosyl-L-methionine = 2'-O-methylcytidine(4) in tRNA(Pro) + S-adenosyl-L-homocysteine + H(+)</text>
        <dbReference type="Rhea" id="RHEA:32767"/>
        <dbReference type="Rhea" id="RHEA-COMP:10397"/>
        <dbReference type="Rhea" id="RHEA-COMP:10398"/>
        <dbReference type="ChEBI" id="CHEBI:15378"/>
        <dbReference type="ChEBI" id="CHEBI:57856"/>
        <dbReference type="ChEBI" id="CHEBI:59789"/>
        <dbReference type="ChEBI" id="CHEBI:74495"/>
        <dbReference type="ChEBI" id="CHEBI:82748"/>
        <dbReference type="EC" id="2.1.1.225"/>
    </reaction>
</comment>
<dbReference type="Pfam" id="PF05253">
    <property type="entry name" value="zf-U11-48K"/>
    <property type="match status" value="1"/>
</dbReference>
<dbReference type="STRING" id="312017.Q236Z5"/>
<keyword evidence="6 12" id="KW-0479">Metal-binding</keyword>
<dbReference type="GO" id="GO:0030488">
    <property type="term" value="P:tRNA methylation"/>
    <property type="evidence" value="ECO:0007669"/>
    <property type="project" value="InterPro"/>
</dbReference>